<dbReference type="SUPFAM" id="SSF53448">
    <property type="entry name" value="Nucleotide-diphospho-sugar transferases"/>
    <property type="match status" value="1"/>
</dbReference>
<dbReference type="Gene3D" id="3.90.550.10">
    <property type="entry name" value="Spore Coat Polysaccharide Biosynthesis Protein SpsA, Chain A"/>
    <property type="match status" value="1"/>
</dbReference>
<gene>
    <name evidence="2" type="ORF">MKW35_01250</name>
</gene>
<dbReference type="CDD" id="cd00761">
    <property type="entry name" value="Glyco_tranf_GTA_type"/>
    <property type="match status" value="1"/>
</dbReference>
<protein>
    <submittedName>
        <fullName evidence="2">Glycosyltransferase family 2 protein</fullName>
    </submittedName>
</protein>
<evidence type="ECO:0000313" key="2">
    <source>
        <dbReference type="EMBL" id="MCH4551235.1"/>
    </source>
</evidence>
<dbReference type="InterPro" id="IPR050834">
    <property type="entry name" value="Glycosyltransf_2"/>
</dbReference>
<feature type="domain" description="Glycosyltransferase 2-like" evidence="1">
    <location>
        <begin position="6"/>
        <end position="166"/>
    </location>
</feature>
<reference evidence="2" key="1">
    <citation type="submission" date="2022-02" db="EMBL/GenBank/DDBJ databases">
        <title>Aestuariibaculum sp., a marine bacterium isolated from sediment in Guangxi.</title>
        <authorList>
            <person name="Ying J."/>
        </authorList>
    </citation>
    <scope>NUCLEOTIDE SEQUENCE</scope>
    <source>
        <strain evidence="2">L182</strain>
    </source>
</reference>
<keyword evidence="3" id="KW-1185">Reference proteome</keyword>
<dbReference type="EMBL" id="JAKVQD010000001">
    <property type="protein sequence ID" value="MCH4551235.1"/>
    <property type="molecule type" value="Genomic_DNA"/>
</dbReference>
<dbReference type="InterPro" id="IPR029044">
    <property type="entry name" value="Nucleotide-diphossugar_trans"/>
</dbReference>
<dbReference type="Proteomes" id="UP001156141">
    <property type="component" value="Unassembled WGS sequence"/>
</dbReference>
<accession>A0ABS9RE66</accession>
<dbReference type="RefSeq" id="WP_240571511.1">
    <property type="nucleotide sequence ID" value="NZ_CP136709.1"/>
</dbReference>
<organism evidence="2 3">
    <name type="scientific">Aestuariibaculum lutulentum</name>
    <dbReference type="NCBI Taxonomy" id="2920935"/>
    <lineage>
        <taxon>Bacteria</taxon>
        <taxon>Pseudomonadati</taxon>
        <taxon>Bacteroidota</taxon>
        <taxon>Flavobacteriia</taxon>
        <taxon>Flavobacteriales</taxon>
        <taxon>Flavobacteriaceae</taxon>
    </lineage>
</organism>
<dbReference type="PANTHER" id="PTHR43685">
    <property type="entry name" value="GLYCOSYLTRANSFERASE"/>
    <property type="match status" value="1"/>
</dbReference>
<sequence>MRKLAVLLPTYNAAPFLSDSIDSVLNQTFQDFDLYVYDDCSTDNTKEIIESFKSSKIHYIKNKFNIGLTKTLNKGLSLLLPEYEYIARMDADDWCFPERFEKQLHYLETFPEFVMCGTQGYWLKDMTQTPQDGWIYPTEMSYIKYNLLFGATFGHSSVILRSQKILEYSLRYDESKINCQDWELWTQISKVGKMANLPDFLMKYRILEHSNHRSPEKQKLNIEYRSNIIASYWKHFGFSFSEKEIYHLYYSEINIDKGVFKMKAEKMINAFNGIFEQSISELSKANQKNFSYKLARRVLSYWKRSGVNRMNPFIWFFILKKIRFMGKMRLIKSLIR</sequence>
<comment type="caution">
    <text evidence="2">The sequence shown here is derived from an EMBL/GenBank/DDBJ whole genome shotgun (WGS) entry which is preliminary data.</text>
</comment>
<dbReference type="PANTHER" id="PTHR43685:SF10">
    <property type="entry name" value="LACTO-N-NEOTETRAOSE BIOSYNTHESIS GLYCOSYL TRANSFERASE LGTA"/>
    <property type="match status" value="1"/>
</dbReference>
<dbReference type="Pfam" id="PF00535">
    <property type="entry name" value="Glycos_transf_2"/>
    <property type="match status" value="1"/>
</dbReference>
<name>A0ABS9RE66_9FLAO</name>
<dbReference type="InterPro" id="IPR001173">
    <property type="entry name" value="Glyco_trans_2-like"/>
</dbReference>
<proteinExistence type="predicted"/>
<evidence type="ECO:0000313" key="3">
    <source>
        <dbReference type="Proteomes" id="UP001156141"/>
    </source>
</evidence>
<evidence type="ECO:0000259" key="1">
    <source>
        <dbReference type="Pfam" id="PF00535"/>
    </source>
</evidence>